<accession>A0A096PAZ6</accession>
<comment type="cofactor">
    <cofactor evidence="1">
        <name>a divalent metal cation</name>
        <dbReference type="ChEBI" id="CHEBI:60240"/>
    </cofactor>
</comment>
<organism evidence="3 4">
    <name type="scientific">Ostreococcus tauri</name>
    <name type="common">Marine green alga</name>
    <dbReference type="NCBI Taxonomy" id="70448"/>
    <lineage>
        <taxon>Eukaryota</taxon>
        <taxon>Viridiplantae</taxon>
        <taxon>Chlorophyta</taxon>
        <taxon>Mamiellophyceae</taxon>
        <taxon>Mamiellales</taxon>
        <taxon>Bathycoccaceae</taxon>
        <taxon>Ostreococcus</taxon>
    </lineage>
</organism>
<dbReference type="GO" id="GO:0047429">
    <property type="term" value="F:nucleoside triphosphate diphosphatase activity"/>
    <property type="evidence" value="ECO:0007669"/>
    <property type="project" value="InterPro"/>
</dbReference>
<dbReference type="OrthoDB" id="10267058at2759"/>
<dbReference type="Pfam" id="PF02545">
    <property type="entry name" value="Maf"/>
    <property type="match status" value="1"/>
</dbReference>
<reference evidence="4" key="1">
    <citation type="journal article" date="2006" name="Proc. Natl. Acad. Sci. U.S.A.">
        <title>Genome analysis of the smallest free-living eukaryote Ostreococcus tauri unveils many unique features.</title>
        <authorList>
            <person name="Derelle E."/>
            <person name="Ferraz C."/>
            <person name="Rombauts S."/>
            <person name="Rouze P."/>
            <person name="Worden A.Z."/>
            <person name="Robbens S."/>
            <person name="Partensky F."/>
            <person name="Degroeve S."/>
            <person name="Echeynie S."/>
            <person name="Cooke R."/>
            <person name="Saeys Y."/>
            <person name="Wuyts J."/>
            <person name="Jabbari K."/>
            <person name="Bowler C."/>
            <person name="Panaud O."/>
            <person name="Piegu B."/>
            <person name="Ball S.G."/>
            <person name="Ral J.-P."/>
            <person name="Bouget F.-Y."/>
            <person name="Piganeau G."/>
            <person name="De Baets B."/>
            <person name="Picard A."/>
            <person name="Delseny M."/>
            <person name="Demaille J."/>
            <person name="Van de Peer Y."/>
            <person name="Moreau H."/>
        </authorList>
    </citation>
    <scope>NUCLEOTIDE SEQUENCE [LARGE SCALE GENOMIC DNA]</scope>
    <source>
        <strain evidence="4">OTTH 0595 / CCAP 157/2 / RCC745</strain>
    </source>
</reference>
<dbReference type="PANTHER" id="PTHR43213:SF5">
    <property type="entry name" value="BIFUNCTIONAL DTTP_UTP PYROPHOSPHATASE_METHYLTRANSFERASE PROTEIN-RELATED"/>
    <property type="match status" value="1"/>
</dbReference>
<dbReference type="HAMAP" id="MF_00528">
    <property type="entry name" value="Maf"/>
    <property type="match status" value="1"/>
</dbReference>
<proteinExistence type="inferred from homology"/>
<gene>
    <name evidence="3" type="ORF">OT_ostta14g02120</name>
</gene>
<dbReference type="PIRSF" id="PIRSF006305">
    <property type="entry name" value="Maf"/>
    <property type="match status" value="1"/>
</dbReference>
<dbReference type="Proteomes" id="UP000009170">
    <property type="component" value="Unassembled WGS sequence"/>
</dbReference>
<dbReference type="InParanoid" id="A0A096PAZ6"/>
<dbReference type="KEGG" id="ota:OT_ostta14g02120"/>
<comment type="caution">
    <text evidence="3">The sequence shown here is derived from an EMBL/GenBank/DDBJ whole genome shotgun (WGS) entry which is preliminary data.</text>
</comment>
<dbReference type="EMBL" id="CAID01000014">
    <property type="protein sequence ID" value="CEG02124.1"/>
    <property type="molecule type" value="Genomic_DNA"/>
</dbReference>
<reference evidence="3 4" key="2">
    <citation type="journal article" date="2014" name="BMC Genomics">
        <title>An improved genome of the model marine alga Ostreococcus tauri unfolds by assessing Illumina de novo assemblies.</title>
        <authorList>
            <person name="Blanc-Mathieu R."/>
            <person name="Verhelst B."/>
            <person name="Derelle E."/>
            <person name="Rombauts S."/>
            <person name="Bouget F.Y."/>
            <person name="Carre I."/>
            <person name="Chateau A."/>
            <person name="Eyre-Walker A."/>
            <person name="Grimsley N."/>
            <person name="Moreau H."/>
            <person name="Piegu B."/>
            <person name="Rivals E."/>
            <person name="Schackwitz W."/>
            <person name="Van de Peer Y."/>
            <person name="Piganeau G."/>
        </authorList>
    </citation>
    <scope>NUCLEOTIDE SEQUENCE [LARGE SCALE GENOMIC DNA]</scope>
    <source>
        <strain evidence="4">OTTH 0595 / CCAP 157/2 / RCC745</strain>
    </source>
</reference>
<sequence>MILRHASTLNGAVSIVLASASPRRREILTKTLGLTNVVVVKSAFAEDLDKSKYDGAAAYAEATAWKKAMDVCQNWSSYSDLPMPDVVISADTVVESASGTVMEKPGDASEARAMLRALSGSTSRVHTGVAIVTPKVRVDRVGELCGKVFSETTRVEFAELEDEEIDAYIATGEPFDKAGGYGIQGPAAAFIRGIVGDYFNVVGFPVHAFTRELEPMVGDILERA</sequence>
<evidence type="ECO:0000256" key="2">
    <source>
        <dbReference type="ARBA" id="ARBA00022801"/>
    </source>
</evidence>
<dbReference type="NCBIfam" id="TIGR00172">
    <property type="entry name" value="maf"/>
    <property type="match status" value="1"/>
</dbReference>
<dbReference type="SUPFAM" id="SSF52972">
    <property type="entry name" value="ITPase-like"/>
    <property type="match status" value="1"/>
</dbReference>
<evidence type="ECO:0000256" key="1">
    <source>
        <dbReference type="ARBA" id="ARBA00001968"/>
    </source>
</evidence>
<dbReference type="AlphaFoldDB" id="A0A096PAZ6"/>
<dbReference type="STRING" id="70448.A0A096PAZ6"/>
<dbReference type="Gene3D" id="3.90.950.10">
    <property type="match status" value="1"/>
</dbReference>
<dbReference type="InterPro" id="IPR003697">
    <property type="entry name" value="Maf-like"/>
</dbReference>
<evidence type="ECO:0000313" key="4">
    <source>
        <dbReference type="Proteomes" id="UP000009170"/>
    </source>
</evidence>
<keyword evidence="2" id="KW-0378">Hydrolase</keyword>
<keyword evidence="4" id="KW-1185">Reference proteome</keyword>
<protein>
    <submittedName>
        <fullName evidence="3">Maf-like protein</fullName>
    </submittedName>
</protein>
<evidence type="ECO:0000313" key="3">
    <source>
        <dbReference type="EMBL" id="CEG02124.1"/>
    </source>
</evidence>
<dbReference type="PANTHER" id="PTHR43213">
    <property type="entry name" value="BIFUNCTIONAL DTTP/UTP PYROPHOSPHATASE/METHYLTRANSFERASE PROTEIN-RELATED"/>
    <property type="match status" value="1"/>
</dbReference>
<dbReference type="RefSeq" id="XP_003083040.2">
    <property type="nucleotide sequence ID" value="XM_003082992.2"/>
</dbReference>
<dbReference type="InterPro" id="IPR029001">
    <property type="entry name" value="ITPase-like_fam"/>
</dbReference>
<dbReference type="GeneID" id="9837691"/>
<dbReference type="CDD" id="cd00555">
    <property type="entry name" value="Maf"/>
    <property type="match status" value="1"/>
</dbReference>
<name>A0A096PAZ6_OSTTA</name>